<evidence type="ECO:0000256" key="4">
    <source>
        <dbReference type="SAM" id="MobiDB-lite"/>
    </source>
</evidence>
<organism evidence="7 8">
    <name type="scientific">Lachancea thermotolerans (strain ATCC 56472 / CBS 6340 / NRRL Y-8284)</name>
    <name type="common">Yeast</name>
    <name type="synonym">Kluyveromyces thermotolerans</name>
    <dbReference type="NCBI Taxonomy" id="559295"/>
    <lineage>
        <taxon>Eukaryota</taxon>
        <taxon>Fungi</taxon>
        <taxon>Dikarya</taxon>
        <taxon>Ascomycota</taxon>
        <taxon>Saccharomycotina</taxon>
        <taxon>Saccharomycetes</taxon>
        <taxon>Saccharomycetales</taxon>
        <taxon>Saccharomycetaceae</taxon>
        <taxon>Lachancea</taxon>
    </lineage>
</organism>
<dbReference type="Gene3D" id="3.30.1540.20">
    <property type="entry name" value="MutL, C-terminal domain, dimerisation subdomain"/>
    <property type="match status" value="1"/>
</dbReference>
<feature type="region of interest" description="Disordered" evidence="4">
    <location>
        <begin position="372"/>
        <end position="433"/>
    </location>
</feature>
<keyword evidence="8" id="KW-1185">Reference proteome</keyword>
<evidence type="ECO:0000259" key="6">
    <source>
        <dbReference type="SMART" id="SM01340"/>
    </source>
</evidence>
<evidence type="ECO:0000256" key="3">
    <source>
        <dbReference type="ARBA" id="ARBA00070941"/>
    </source>
</evidence>
<dbReference type="OrthoDB" id="10263226at2759"/>
<dbReference type="InterPro" id="IPR042120">
    <property type="entry name" value="MutL_C_dimsub"/>
</dbReference>
<feature type="compositionally biased region" description="Basic and acidic residues" evidence="4">
    <location>
        <begin position="372"/>
        <end position="383"/>
    </location>
</feature>
<dbReference type="SUPFAM" id="SSF54211">
    <property type="entry name" value="Ribosomal protein S5 domain 2-like"/>
    <property type="match status" value="1"/>
</dbReference>
<dbReference type="SUPFAM" id="SSF118116">
    <property type="entry name" value="DNA mismatch repair protein MutL"/>
    <property type="match status" value="1"/>
</dbReference>
<dbReference type="InterPro" id="IPR002099">
    <property type="entry name" value="MutL/Mlh/PMS"/>
</dbReference>
<dbReference type="InParanoid" id="C5DMG1"/>
<dbReference type="CDD" id="cd03484">
    <property type="entry name" value="MutL_Trans_hPMS_2_like"/>
    <property type="match status" value="1"/>
</dbReference>
<dbReference type="KEGG" id="lth:KLTH0G08624g"/>
<dbReference type="Gene3D" id="3.30.1370.100">
    <property type="entry name" value="MutL, C-terminal domain, regulatory subdomain"/>
    <property type="match status" value="1"/>
</dbReference>
<name>C5DMG1_LACTC</name>
<reference evidence="7 8" key="1">
    <citation type="journal article" date="2009" name="Genome Res.">
        <title>Comparative genomics of protoploid Saccharomycetaceae.</title>
        <authorList>
            <consortium name="The Genolevures Consortium"/>
            <person name="Souciet J.-L."/>
            <person name="Dujon B."/>
            <person name="Gaillardin C."/>
            <person name="Johnston M."/>
            <person name="Baret P.V."/>
            <person name="Cliften P."/>
            <person name="Sherman D.J."/>
            <person name="Weissenbach J."/>
            <person name="Westhof E."/>
            <person name="Wincker P."/>
            <person name="Jubin C."/>
            <person name="Poulain J."/>
            <person name="Barbe V."/>
            <person name="Segurens B."/>
            <person name="Artiguenave F."/>
            <person name="Anthouard V."/>
            <person name="Vacherie B."/>
            <person name="Val M.-E."/>
            <person name="Fulton R.S."/>
            <person name="Minx P."/>
            <person name="Wilson R."/>
            <person name="Durrens P."/>
            <person name="Jean G."/>
            <person name="Marck C."/>
            <person name="Martin T."/>
            <person name="Nikolski M."/>
            <person name="Rolland T."/>
            <person name="Seret M.-L."/>
            <person name="Casaregola S."/>
            <person name="Despons L."/>
            <person name="Fairhead C."/>
            <person name="Fischer G."/>
            <person name="Lafontaine I."/>
            <person name="Leh V."/>
            <person name="Lemaire M."/>
            <person name="de Montigny J."/>
            <person name="Neuveglise C."/>
            <person name="Thierry A."/>
            <person name="Blanc-Lenfle I."/>
            <person name="Bleykasten C."/>
            <person name="Diffels J."/>
            <person name="Fritsch E."/>
            <person name="Frangeul L."/>
            <person name="Goeffon A."/>
            <person name="Jauniaux N."/>
            <person name="Kachouri-Lafond R."/>
            <person name="Payen C."/>
            <person name="Potier S."/>
            <person name="Pribylova L."/>
            <person name="Ozanne C."/>
            <person name="Richard G.-F."/>
            <person name="Sacerdot C."/>
            <person name="Straub M.-L."/>
            <person name="Talla E."/>
        </authorList>
    </citation>
    <scope>NUCLEOTIDE SEQUENCE [LARGE SCALE GENOMIC DNA]</scope>
    <source>
        <strain evidence="8">ATCC 56472 / CBS 6340 / NRRL Y-8284</strain>
    </source>
</reference>
<dbReference type="SMART" id="SM01340">
    <property type="entry name" value="DNA_mis_repair"/>
    <property type="match status" value="1"/>
</dbReference>
<proteinExistence type="inferred from homology"/>
<evidence type="ECO:0000256" key="1">
    <source>
        <dbReference type="ARBA" id="ARBA00006082"/>
    </source>
</evidence>
<gene>
    <name evidence="7" type="ordered locus">KLTH0G08624g</name>
</gene>
<dbReference type="SMART" id="SM00853">
    <property type="entry name" value="MutL_C"/>
    <property type="match status" value="1"/>
</dbReference>
<feature type="compositionally biased region" description="Basic and acidic residues" evidence="4">
    <location>
        <begin position="403"/>
        <end position="413"/>
    </location>
</feature>
<feature type="domain" description="MutL C-terminal dimerisation" evidence="5">
    <location>
        <begin position="709"/>
        <end position="860"/>
    </location>
</feature>
<dbReference type="InterPro" id="IPR014721">
    <property type="entry name" value="Ribsml_uS5_D2-typ_fold_subgr"/>
</dbReference>
<keyword evidence="2" id="KW-0227">DNA damage</keyword>
<dbReference type="FunFam" id="3.30.565.10:FF:000014">
    <property type="entry name" value="Mismatch repair endonuclease pms1, putative"/>
    <property type="match status" value="1"/>
</dbReference>
<dbReference type="STRING" id="559295.C5DMG1"/>
<feature type="region of interest" description="Disordered" evidence="4">
    <location>
        <begin position="566"/>
        <end position="587"/>
    </location>
</feature>
<dbReference type="InterPro" id="IPR014790">
    <property type="entry name" value="MutL_C"/>
</dbReference>
<dbReference type="CDD" id="cd16926">
    <property type="entry name" value="HATPase_MutL-MLH-PMS-like"/>
    <property type="match status" value="1"/>
</dbReference>
<dbReference type="EMBL" id="CU928171">
    <property type="protein sequence ID" value="CAR24972.1"/>
    <property type="molecule type" value="Genomic_DNA"/>
</dbReference>
<dbReference type="Pfam" id="PF13589">
    <property type="entry name" value="HATPase_c_3"/>
    <property type="match status" value="1"/>
</dbReference>
<dbReference type="GO" id="GO:0005524">
    <property type="term" value="F:ATP binding"/>
    <property type="evidence" value="ECO:0007669"/>
    <property type="project" value="InterPro"/>
</dbReference>
<dbReference type="InterPro" id="IPR037198">
    <property type="entry name" value="MutL_C_sf"/>
</dbReference>
<dbReference type="eggNOG" id="KOG1978">
    <property type="taxonomic scope" value="Eukaryota"/>
</dbReference>
<dbReference type="SUPFAM" id="SSF55874">
    <property type="entry name" value="ATPase domain of HSP90 chaperone/DNA topoisomerase II/histidine kinase"/>
    <property type="match status" value="1"/>
</dbReference>
<dbReference type="InterPro" id="IPR036890">
    <property type="entry name" value="HATPase_C_sf"/>
</dbReference>
<sequence>MSSKIAAINDADVHRITSGQVIIDLASAVKELLDNSIDSGADQVVCTFKNYGLESLECSDNGSGVPEDSYESLALKHYTSKISSFEDVSQVTTLGFRGEALSSLAAIASLVVTTTTQPPKAARLEYNFKGELVKKTVTSRNKGTTVHVSQLFNNLPVRKKEFTRNHKRQFSKCIMLLQAYTIIQERMKISVWHITGNGRRSLVLSSTKDRGIPKRIIGVFGSSAMQGLSDIHLTLQISPKRSFSSQLSGAEVSSGSPEYIIVVSGYISRNTFGCGRTAKDRQFIYINQRPVIYPSLAKSCNEVYRTHNNVQYPVFVLNFELSPEFIDVNVTPDKRTVLLHAESSVIDAFREALADYYSEQEMVLPISNTHTVKVDNDNTEPKVAKPGVMSQELDGEYNNDVGEDSRQTLDGRIDTGPYRENGPKTESPESEEREALFDLSNAKVSNKMIEKSLPQPNLFVDEPDSPSENNATTAKAPAPEAIVKEVIGTDNEERTAKRAADYELNINKKQKTLDPFVNPSQEQDSDLYLRGENSISQEPITLQIGDKKIEEKAILTRDNRLLFSSNPKAPQSCSCSSDNEESDSESLNQSAITNVIGSERAPSDTGAENSYPIIRPNADSYARKAPKSSWESAAIQKSSNDCVSLTTAITVRLQSIKKSFSHIYQLMESRKGTQHETHYQKNDKLDDFEEGERYLTLSVSKSDFKKMEIVGQFNLGFILVTRRKSGKFDLFIIDQHASDEKYNFEKLQKNTVFKSQKLLAPQIVEMSIIDELVMMDNLEVFEKNGFKLEIDEEQPQGCRVKVVSLPVSRKTLFDMNDLHELIHLVKESDGLSKDSIRCSKIRAMHAMRACRSSIMVGRPLVKKSMLRVVRNLSELDKPWNCPHGRPTMRHLMELRDWDSFNEDYKL</sequence>
<dbReference type="GO" id="GO:0032389">
    <property type="term" value="C:MutLalpha complex"/>
    <property type="evidence" value="ECO:0007669"/>
    <property type="project" value="TreeGrafter"/>
</dbReference>
<dbReference type="PANTHER" id="PTHR10073:SF52">
    <property type="entry name" value="MISMATCH REPAIR ENDONUCLEASE PMS2"/>
    <property type="match status" value="1"/>
</dbReference>
<dbReference type="InterPro" id="IPR042121">
    <property type="entry name" value="MutL_C_regsub"/>
</dbReference>
<dbReference type="PANTHER" id="PTHR10073">
    <property type="entry name" value="DNA MISMATCH REPAIR PROTEIN MLH, PMS, MUTL"/>
    <property type="match status" value="1"/>
</dbReference>
<dbReference type="GO" id="GO:0000710">
    <property type="term" value="P:meiotic mismatch repair"/>
    <property type="evidence" value="ECO:0007669"/>
    <property type="project" value="UniProtKB-ARBA"/>
</dbReference>
<dbReference type="GeneID" id="8293684"/>
<dbReference type="GO" id="GO:0016887">
    <property type="term" value="F:ATP hydrolysis activity"/>
    <property type="evidence" value="ECO:0007669"/>
    <property type="project" value="InterPro"/>
</dbReference>
<dbReference type="InterPro" id="IPR038973">
    <property type="entry name" value="MutL/Mlh/Pms-like"/>
</dbReference>
<dbReference type="Gene3D" id="3.30.565.10">
    <property type="entry name" value="Histidine kinase-like ATPase, C-terminal domain"/>
    <property type="match status" value="1"/>
</dbReference>
<dbReference type="HOGENOM" id="CLU_004131_0_2_1"/>
<dbReference type="FunFam" id="3.30.1370.100:FF:000001">
    <property type="entry name" value="Mismatch repair endonuclease pms1, putative"/>
    <property type="match status" value="1"/>
</dbReference>
<evidence type="ECO:0000256" key="2">
    <source>
        <dbReference type="ARBA" id="ARBA00022763"/>
    </source>
</evidence>
<dbReference type="AlphaFoldDB" id="C5DMG1"/>
<evidence type="ECO:0000259" key="5">
    <source>
        <dbReference type="SMART" id="SM00853"/>
    </source>
</evidence>
<dbReference type="Pfam" id="PF01119">
    <property type="entry name" value="DNA_mis_repair"/>
    <property type="match status" value="1"/>
</dbReference>
<feature type="domain" description="DNA mismatch repair protein S5" evidence="6">
    <location>
        <begin position="216"/>
        <end position="358"/>
    </location>
</feature>
<dbReference type="Gene3D" id="3.30.230.10">
    <property type="match status" value="1"/>
</dbReference>
<dbReference type="RefSeq" id="XP_002555409.1">
    <property type="nucleotide sequence ID" value="XM_002555363.1"/>
</dbReference>
<dbReference type="Pfam" id="PF08676">
    <property type="entry name" value="MutL_C"/>
    <property type="match status" value="1"/>
</dbReference>
<evidence type="ECO:0000313" key="8">
    <source>
        <dbReference type="Proteomes" id="UP000002036"/>
    </source>
</evidence>
<dbReference type="PROSITE" id="PS00058">
    <property type="entry name" value="DNA_MISMATCH_REPAIR_1"/>
    <property type="match status" value="1"/>
</dbReference>
<dbReference type="InterPro" id="IPR013507">
    <property type="entry name" value="DNA_mismatch_S5_2-like"/>
</dbReference>
<dbReference type="NCBIfam" id="TIGR00585">
    <property type="entry name" value="mutl"/>
    <property type="match status" value="1"/>
</dbReference>
<accession>C5DMG1</accession>
<dbReference type="FunCoup" id="C5DMG1">
    <property type="interactions" value="792"/>
</dbReference>
<dbReference type="GO" id="GO:0140664">
    <property type="term" value="F:ATP-dependent DNA damage sensor activity"/>
    <property type="evidence" value="ECO:0007669"/>
    <property type="project" value="InterPro"/>
</dbReference>
<dbReference type="OMA" id="SFNNVQY"/>
<dbReference type="GO" id="GO:0030983">
    <property type="term" value="F:mismatched DNA binding"/>
    <property type="evidence" value="ECO:0007669"/>
    <property type="project" value="InterPro"/>
</dbReference>
<comment type="similarity">
    <text evidence="1">Belongs to the DNA mismatch repair MutL/HexB family.</text>
</comment>
<protein>
    <recommendedName>
        <fullName evidence="3">DNA mismatch repair protein PMS1</fullName>
    </recommendedName>
</protein>
<evidence type="ECO:0000313" key="7">
    <source>
        <dbReference type="EMBL" id="CAR24972.1"/>
    </source>
</evidence>
<dbReference type="InterPro" id="IPR014762">
    <property type="entry name" value="DNA_mismatch_repair_CS"/>
</dbReference>
<dbReference type="InterPro" id="IPR020568">
    <property type="entry name" value="Ribosomal_Su5_D2-typ_SF"/>
</dbReference>
<dbReference type="Proteomes" id="UP000002036">
    <property type="component" value="Chromosome G"/>
</dbReference>